<proteinExistence type="inferred from homology"/>
<dbReference type="KEGG" id="paqt:E8L99_22190"/>
<feature type="signal peptide" evidence="4">
    <location>
        <begin position="1"/>
        <end position="31"/>
    </location>
</feature>
<dbReference type="PANTHER" id="PTHR30290:SF38">
    <property type="entry name" value="D,D-DIPEPTIDE-BINDING PERIPLASMIC PROTEIN DDPA-RELATED"/>
    <property type="match status" value="1"/>
</dbReference>
<keyword evidence="7" id="KW-1185">Reference proteome</keyword>
<evidence type="ECO:0000259" key="5">
    <source>
        <dbReference type="Pfam" id="PF00496"/>
    </source>
</evidence>
<evidence type="ECO:0000256" key="3">
    <source>
        <dbReference type="ARBA" id="ARBA00022729"/>
    </source>
</evidence>
<dbReference type="AlphaFoldDB" id="A0A4D7QM16"/>
<sequence>MERTVMARSINRRTFTASALATLTAPSLSLAQGANVLKFVPQTDVAVLDPVWTTTYPTRDHGYLVFDTLFGMDGQYKMSPQMLEGAATEADGKVWNLTLRAGLKFHDGSAVLARDCVASIKRWGARDAFGQALMAATDELSAPDDKTIRFRLKYPFPLLPDALGKASPNMCAMMPERLANTSPTERITEMVGSGPYRFLAGERVPGALIAYAKFDGYVPRSSGTPDWTAGPKVAHFERIEWRIMPDSNTALSALRAGEIDWWYSPDADLLPAIRRMNGVASKVIDPTGWISTMRLNHLVAPFDNAALRRVVLSAVSQADFMQGQTSERDLWKDGVGIFCPGTPMASDAGMEVLTKPRDLAALKKAVIDAGYKGEKVVVLGATDIASSRALSDVGADLLQKLGFNVDYQLMDWGTVVQRRAKTEPVEQGGWNVFHTFWSGTDHFTPAGHAFLRANGRNGAPGWPTVPALETMRDDWFKAPSAAAAAEVARKMQLLAFQEVPYVPLGQRFFPTAYRSNLTGMLNGNPVFWNIKRG</sequence>
<dbReference type="Gene3D" id="3.10.105.10">
    <property type="entry name" value="Dipeptide-binding Protein, Domain 3"/>
    <property type="match status" value="1"/>
</dbReference>
<dbReference type="EMBL" id="CP039865">
    <property type="protein sequence ID" value="QCK88275.1"/>
    <property type="molecule type" value="Genomic_DNA"/>
</dbReference>
<dbReference type="Gene3D" id="3.40.190.10">
    <property type="entry name" value="Periplasmic binding protein-like II"/>
    <property type="match status" value="1"/>
</dbReference>
<protein>
    <submittedName>
        <fullName evidence="6">ABC transporter substrate-binding protein</fullName>
    </submittedName>
</protein>
<dbReference type="Proteomes" id="UP000298588">
    <property type="component" value="Chromosome"/>
</dbReference>
<feature type="chain" id="PRO_5020539304" evidence="4">
    <location>
        <begin position="32"/>
        <end position="533"/>
    </location>
</feature>
<dbReference type="InterPro" id="IPR000914">
    <property type="entry name" value="SBP_5_dom"/>
</dbReference>
<evidence type="ECO:0000313" key="6">
    <source>
        <dbReference type="EMBL" id="QCK88275.1"/>
    </source>
</evidence>
<reference evidence="6 7" key="1">
    <citation type="submission" date="2019-04" db="EMBL/GenBank/DDBJ databases">
        <title>Phreatobacter aquaticus sp. nov.</title>
        <authorList>
            <person name="Choi A."/>
            <person name="Baek K."/>
        </authorList>
    </citation>
    <scope>NUCLEOTIDE SEQUENCE [LARGE SCALE GENOMIC DNA]</scope>
    <source>
        <strain evidence="6 7">NMCR1094</strain>
    </source>
</reference>
<evidence type="ECO:0000256" key="1">
    <source>
        <dbReference type="ARBA" id="ARBA00004418"/>
    </source>
</evidence>
<evidence type="ECO:0000256" key="2">
    <source>
        <dbReference type="ARBA" id="ARBA00005695"/>
    </source>
</evidence>
<name>A0A4D7QM16_9HYPH</name>
<dbReference type="SUPFAM" id="SSF53850">
    <property type="entry name" value="Periplasmic binding protein-like II"/>
    <property type="match status" value="1"/>
</dbReference>
<evidence type="ECO:0000313" key="7">
    <source>
        <dbReference type="Proteomes" id="UP000298588"/>
    </source>
</evidence>
<keyword evidence="3 4" id="KW-0732">Signal</keyword>
<evidence type="ECO:0000256" key="4">
    <source>
        <dbReference type="SAM" id="SignalP"/>
    </source>
</evidence>
<dbReference type="Gene3D" id="3.90.76.10">
    <property type="entry name" value="Dipeptide-binding Protein, Domain 1"/>
    <property type="match status" value="1"/>
</dbReference>
<comment type="subcellular location">
    <subcellularLocation>
        <location evidence="1">Periplasm</location>
    </subcellularLocation>
</comment>
<gene>
    <name evidence="6" type="ORF">E8L99_22190</name>
</gene>
<accession>A0A4D7QM16</accession>
<feature type="domain" description="Solute-binding protein family 5" evidence="5">
    <location>
        <begin position="78"/>
        <end position="440"/>
    </location>
</feature>
<dbReference type="CDD" id="cd08502">
    <property type="entry name" value="PBP2_NikA_DppA_OppA_like_16"/>
    <property type="match status" value="1"/>
</dbReference>
<dbReference type="InterPro" id="IPR039424">
    <property type="entry name" value="SBP_5"/>
</dbReference>
<dbReference type="PANTHER" id="PTHR30290">
    <property type="entry name" value="PERIPLASMIC BINDING COMPONENT OF ABC TRANSPORTER"/>
    <property type="match status" value="1"/>
</dbReference>
<dbReference type="Pfam" id="PF00496">
    <property type="entry name" value="SBP_bac_5"/>
    <property type="match status" value="1"/>
</dbReference>
<comment type="similarity">
    <text evidence="2">Belongs to the bacterial solute-binding protein 5 family.</text>
</comment>
<dbReference type="OrthoDB" id="7233744at2"/>
<dbReference type="GO" id="GO:0015833">
    <property type="term" value="P:peptide transport"/>
    <property type="evidence" value="ECO:0007669"/>
    <property type="project" value="TreeGrafter"/>
</dbReference>
<dbReference type="GO" id="GO:1904680">
    <property type="term" value="F:peptide transmembrane transporter activity"/>
    <property type="evidence" value="ECO:0007669"/>
    <property type="project" value="TreeGrafter"/>
</dbReference>
<organism evidence="6 7">
    <name type="scientific">Phreatobacter aquaticus</name>
    <dbReference type="NCBI Taxonomy" id="2570229"/>
    <lineage>
        <taxon>Bacteria</taxon>
        <taxon>Pseudomonadati</taxon>
        <taxon>Pseudomonadota</taxon>
        <taxon>Alphaproteobacteria</taxon>
        <taxon>Hyphomicrobiales</taxon>
        <taxon>Phreatobacteraceae</taxon>
        <taxon>Phreatobacter</taxon>
    </lineage>
</organism>